<gene>
    <name evidence="1" type="ORF">K0504_11955</name>
</gene>
<proteinExistence type="predicted"/>
<dbReference type="InterPro" id="IPR021936">
    <property type="entry name" value="DUF3549"/>
</dbReference>
<keyword evidence="2" id="KW-1185">Reference proteome</keyword>
<dbReference type="RefSeq" id="WP_220104427.1">
    <property type="nucleotide sequence ID" value="NZ_JAHZSS010000014.1"/>
</dbReference>
<evidence type="ECO:0000313" key="1">
    <source>
        <dbReference type="EMBL" id="MBW8191750.1"/>
    </source>
</evidence>
<organism evidence="1 2">
    <name type="scientific">Neiella holothuriorum</name>
    <dbReference type="NCBI Taxonomy" id="2870530"/>
    <lineage>
        <taxon>Bacteria</taxon>
        <taxon>Pseudomonadati</taxon>
        <taxon>Pseudomonadota</taxon>
        <taxon>Gammaproteobacteria</taxon>
        <taxon>Alteromonadales</taxon>
        <taxon>Echinimonadaceae</taxon>
        <taxon>Neiella</taxon>
    </lineage>
</organism>
<dbReference type="Proteomes" id="UP001166251">
    <property type="component" value="Unassembled WGS sequence"/>
</dbReference>
<sequence>MSTIDQVLTLGNCQYSVYDMGRVIRRIDKQNFVDFEQGAAPYPYPIQGHACFAVVFSKPDQVHTPYLWLLKLPLDEVSKLVFAARDDFLRMVIEALGQDIANAEIDTEALNNHAYSLKPSMEKLAVLNARIRAKLHQPASIYYESAHNYFTQYPSETGWQAIGFQGIADLVERMDKATAQQLSELLDQLPEPAFCALSQCLEHCQLPPSLQLALLGLPPSKRDPFWLRSLTGGQVKALTPVISELLDASPSVDMLITLCARHWQQFSNAEQVHKLLESVVACPQGHEVFTSLVADLSALPECRDAALTALRAPNRSAALAAAIGQLFQQLARP</sequence>
<accession>A0ABS7EHQ4</accession>
<dbReference type="EMBL" id="JAHZSS010000014">
    <property type="protein sequence ID" value="MBW8191750.1"/>
    <property type="molecule type" value="Genomic_DNA"/>
</dbReference>
<reference evidence="1" key="1">
    <citation type="submission" date="2021-07" db="EMBL/GenBank/DDBJ databases">
        <title>Neiella marina sp. nov., isolated from the intestinal content of sea cucumber Apostichopus japonicus.</title>
        <authorList>
            <person name="Bai X."/>
        </authorList>
    </citation>
    <scope>NUCLEOTIDE SEQUENCE</scope>
    <source>
        <strain evidence="1">126</strain>
    </source>
</reference>
<protein>
    <submittedName>
        <fullName evidence="1">DUF3549 family protein</fullName>
    </submittedName>
</protein>
<evidence type="ECO:0000313" key="2">
    <source>
        <dbReference type="Proteomes" id="UP001166251"/>
    </source>
</evidence>
<comment type="caution">
    <text evidence="1">The sequence shown here is derived from an EMBL/GenBank/DDBJ whole genome shotgun (WGS) entry which is preliminary data.</text>
</comment>
<dbReference type="Pfam" id="PF12069">
    <property type="entry name" value="DUF3549"/>
    <property type="match status" value="1"/>
</dbReference>
<name>A0ABS7EHQ4_9GAMM</name>